<reference evidence="7" key="1">
    <citation type="submission" date="2020-04" db="EMBL/GenBank/DDBJ databases">
        <authorList>
            <person name="Zhang T."/>
        </authorList>
    </citation>
    <scope>NUCLEOTIDE SEQUENCE</scope>
    <source>
        <strain evidence="7">HKST-UBA12</strain>
    </source>
</reference>
<comment type="caution">
    <text evidence="7">The sequence shown here is derived from an EMBL/GenBank/DDBJ whole genome shotgun (WGS) entry which is preliminary data.</text>
</comment>
<keyword evidence="3 5" id="KW-1133">Transmembrane helix</keyword>
<dbReference type="PANTHER" id="PTHR43229:SF2">
    <property type="entry name" value="NODULATION PROTEIN J"/>
    <property type="match status" value="1"/>
</dbReference>
<dbReference type="InterPro" id="IPR051784">
    <property type="entry name" value="Nod_factor_ABC_transporter"/>
</dbReference>
<dbReference type="AlphaFoldDB" id="A0A955I4S3"/>
<gene>
    <name evidence="7" type="ORF">KC640_01245</name>
</gene>
<sequence length="261" mass="28800">MLYHLNSIITIAYRDFIKFLRDPRRVVFSFIFPILFIGVLGGSLQQNLGDSAGYNFLVFTFTGVLAQTLFQSTASGIISLITDRDNDFAQELFVSPASRYSIIMGKIIGESLVAIAQALGIIAFGFVIGVDMSFAQLLAVFPAGVAAALLGGAFGIIVMANLNDVKAANQIFPLLIFPQFFLAGVFNPIQQLSTPLLVLSRLMPMTYAVDLLRNVFYSFRPDEIAKTTLYPASVDLIVLLIFFVVFLILGTYIFVHNERNR</sequence>
<evidence type="ECO:0000313" key="8">
    <source>
        <dbReference type="Proteomes" id="UP000760819"/>
    </source>
</evidence>
<keyword evidence="5" id="KW-1003">Cell membrane</keyword>
<dbReference type="EMBL" id="JAGQLI010000063">
    <property type="protein sequence ID" value="MCA9379030.1"/>
    <property type="molecule type" value="Genomic_DNA"/>
</dbReference>
<organism evidence="7 8">
    <name type="scientific">Candidatus Dojkabacteria bacterium</name>
    <dbReference type="NCBI Taxonomy" id="2099670"/>
    <lineage>
        <taxon>Bacteria</taxon>
        <taxon>Candidatus Dojkabacteria</taxon>
    </lineage>
</organism>
<keyword evidence="2 5" id="KW-0812">Transmembrane</keyword>
<protein>
    <recommendedName>
        <fullName evidence="5">Transport permease protein</fullName>
    </recommendedName>
</protein>
<dbReference type="PROSITE" id="PS51012">
    <property type="entry name" value="ABC_TM2"/>
    <property type="match status" value="1"/>
</dbReference>
<comment type="subcellular location">
    <subcellularLocation>
        <location evidence="5">Cell membrane</location>
        <topology evidence="5">Multi-pass membrane protein</topology>
    </subcellularLocation>
    <subcellularLocation>
        <location evidence="1">Membrane</location>
        <topology evidence="1">Multi-pass membrane protein</topology>
    </subcellularLocation>
</comment>
<feature type="transmembrane region" description="Helical" evidence="5">
    <location>
        <begin position="134"/>
        <end position="159"/>
    </location>
</feature>
<feature type="transmembrane region" description="Helical" evidence="5">
    <location>
        <begin position="56"/>
        <end position="82"/>
    </location>
</feature>
<dbReference type="PRINTS" id="PR00164">
    <property type="entry name" value="ABC2TRNSPORT"/>
</dbReference>
<feature type="transmembrane region" description="Helical" evidence="5">
    <location>
        <begin position="171"/>
        <end position="189"/>
    </location>
</feature>
<dbReference type="PANTHER" id="PTHR43229">
    <property type="entry name" value="NODULATION PROTEIN J"/>
    <property type="match status" value="1"/>
</dbReference>
<reference evidence="7" key="2">
    <citation type="journal article" date="2021" name="Microbiome">
        <title>Successional dynamics and alternative stable states in a saline activated sludge microbial community over 9 years.</title>
        <authorList>
            <person name="Wang Y."/>
            <person name="Ye J."/>
            <person name="Ju F."/>
            <person name="Liu L."/>
            <person name="Boyd J.A."/>
            <person name="Deng Y."/>
            <person name="Parks D.H."/>
            <person name="Jiang X."/>
            <person name="Yin X."/>
            <person name="Woodcroft B.J."/>
            <person name="Tyson G.W."/>
            <person name="Hugenholtz P."/>
            <person name="Polz M.F."/>
            <person name="Zhang T."/>
        </authorList>
    </citation>
    <scope>NUCLEOTIDE SEQUENCE</scope>
    <source>
        <strain evidence="7">HKST-UBA12</strain>
    </source>
</reference>
<dbReference type="GO" id="GO:0140359">
    <property type="term" value="F:ABC-type transporter activity"/>
    <property type="evidence" value="ECO:0007669"/>
    <property type="project" value="InterPro"/>
</dbReference>
<keyword evidence="4 5" id="KW-0472">Membrane</keyword>
<dbReference type="InterPro" id="IPR000412">
    <property type="entry name" value="ABC_2_transport"/>
</dbReference>
<evidence type="ECO:0000256" key="3">
    <source>
        <dbReference type="ARBA" id="ARBA00022989"/>
    </source>
</evidence>
<comment type="similarity">
    <text evidence="5">Belongs to the ABC-2 integral membrane protein family.</text>
</comment>
<evidence type="ECO:0000313" key="7">
    <source>
        <dbReference type="EMBL" id="MCA9379030.1"/>
    </source>
</evidence>
<keyword evidence="5" id="KW-0813">Transport</keyword>
<feature type="transmembrane region" description="Helical" evidence="5">
    <location>
        <begin position="103"/>
        <end position="128"/>
    </location>
</feature>
<evidence type="ECO:0000256" key="5">
    <source>
        <dbReference type="RuleBase" id="RU361157"/>
    </source>
</evidence>
<dbReference type="Proteomes" id="UP000760819">
    <property type="component" value="Unassembled WGS sequence"/>
</dbReference>
<dbReference type="Pfam" id="PF01061">
    <property type="entry name" value="ABC2_membrane"/>
    <property type="match status" value="1"/>
</dbReference>
<feature type="domain" description="ABC transmembrane type-2" evidence="6">
    <location>
        <begin position="24"/>
        <end position="257"/>
    </location>
</feature>
<evidence type="ECO:0000256" key="1">
    <source>
        <dbReference type="ARBA" id="ARBA00004141"/>
    </source>
</evidence>
<accession>A0A955I4S3</accession>
<proteinExistence type="inferred from homology"/>
<feature type="transmembrane region" description="Helical" evidence="5">
    <location>
        <begin position="26"/>
        <end position="44"/>
    </location>
</feature>
<evidence type="ECO:0000256" key="2">
    <source>
        <dbReference type="ARBA" id="ARBA00022692"/>
    </source>
</evidence>
<name>A0A955I4S3_9BACT</name>
<evidence type="ECO:0000259" key="6">
    <source>
        <dbReference type="PROSITE" id="PS51012"/>
    </source>
</evidence>
<dbReference type="InterPro" id="IPR047817">
    <property type="entry name" value="ABC2_TM_bact-type"/>
</dbReference>
<feature type="transmembrane region" description="Helical" evidence="5">
    <location>
        <begin position="236"/>
        <end position="255"/>
    </location>
</feature>
<dbReference type="PIRSF" id="PIRSF006648">
    <property type="entry name" value="DrrB"/>
    <property type="match status" value="1"/>
</dbReference>
<evidence type="ECO:0000256" key="4">
    <source>
        <dbReference type="ARBA" id="ARBA00023136"/>
    </source>
</evidence>
<dbReference type="InterPro" id="IPR013525">
    <property type="entry name" value="ABC2_TM"/>
</dbReference>
<dbReference type="GO" id="GO:0043190">
    <property type="term" value="C:ATP-binding cassette (ABC) transporter complex"/>
    <property type="evidence" value="ECO:0007669"/>
    <property type="project" value="InterPro"/>
</dbReference>